<dbReference type="PANTHER" id="PTHR34301">
    <property type="entry name" value="DNA-BINDING PROTEIN-RELATED"/>
    <property type="match status" value="1"/>
</dbReference>
<evidence type="ECO:0000313" key="3">
    <source>
        <dbReference type="Proteomes" id="UP000066376"/>
    </source>
</evidence>
<dbReference type="PATRIC" id="fig|294671.3.peg.383"/>
<dbReference type="SUPFAM" id="SSF52540">
    <property type="entry name" value="P-loop containing nucleoside triphosphate hydrolases"/>
    <property type="match status" value="1"/>
</dbReference>
<dbReference type="GO" id="GO:0005524">
    <property type="term" value="F:ATP binding"/>
    <property type="evidence" value="ECO:0007669"/>
    <property type="project" value="InterPro"/>
</dbReference>
<gene>
    <name evidence="2" type="ORF">YLM1_0379</name>
</gene>
<dbReference type="SUPFAM" id="SSF46785">
    <property type="entry name" value="Winged helix' DNA-binding domain"/>
    <property type="match status" value="1"/>
</dbReference>
<protein>
    <submittedName>
        <fullName evidence="2">Archaeal ATPase</fullName>
    </submittedName>
</protein>
<dbReference type="PANTHER" id="PTHR34301:SF8">
    <property type="entry name" value="ATPASE DOMAIN-CONTAINING PROTEIN"/>
    <property type="match status" value="1"/>
</dbReference>
<proteinExistence type="predicted"/>
<dbReference type="Gene3D" id="1.10.10.10">
    <property type="entry name" value="Winged helix-like DNA-binding domain superfamily/Winged helix DNA-binding domain"/>
    <property type="match status" value="1"/>
</dbReference>
<dbReference type="RefSeq" id="WP_067145766.1">
    <property type="nucleotide sequence ID" value="NZ_CP014265.1"/>
</dbReference>
<dbReference type="GeneID" id="28488676"/>
<evidence type="ECO:0000259" key="1">
    <source>
        <dbReference type="Pfam" id="PF01637"/>
    </source>
</evidence>
<dbReference type="Gene3D" id="3.40.50.300">
    <property type="entry name" value="P-loop containing nucleotide triphosphate hydrolases"/>
    <property type="match status" value="1"/>
</dbReference>
<organism evidence="2 3">
    <name type="scientific">Methanobrevibacter olleyae</name>
    <dbReference type="NCBI Taxonomy" id="294671"/>
    <lineage>
        <taxon>Archaea</taxon>
        <taxon>Methanobacteriati</taxon>
        <taxon>Methanobacteriota</taxon>
        <taxon>Methanomada group</taxon>
        <taxon>Methanobacteria</taxon>
        <taxon>Methanobacteriales</taxon>
        <taxon>Methanobacteriaceae</taxon>
        <taxon>Methanobrevibacter</taxon>
    </lineage>
</organism>
<dbReference type="InterPro" id="IPR011579">
    <property type="entry name" value="ATPase_dom"/>
</dbReference>
<dbReference type="InterPro" id="IPR036388">
    <property type="entry name" value="WH-like_DNA-bd_sf"/>
</dbReference>
<dbReference type="STRING" id="294671.YLM1_0379"/>
<dbReference type="Pfam" id="PF01637">
    <property type="entry name" value="ATPase_2"/>
    <property type="match status" value="1"/>
</dbReference>
<reference evidence="2 3" key="1">
    <citation type="journal article" date="2016" name="Genome Announc.">
        <title>Draft Genome Sequence of the Rumen Methanogen Methanobrevibacter olleyae YLM1.</title>
        <authorList>
            <person name="Kelly W.J."/>
            <person name="Li D."/>
            <person name="Lambie S.C."/>
            <person name="Cox F."/>
            <person name="Attwood G.T."/>
            <person name="Altermann E."/>
            <person name="Leahy S.C."/>
        </authorList>
    </citation>
    <scope>NUCLEOTIDE SEQUENCE [LARGE SCALE GENOMIC DNA]</scope>
    <source>
        <strain evidence="2 3">YLM1</strain>
    </source>
</reference>
<dbReference type="EMBL" id="CP014265">
    <property type="protein sequence ID" value="AMK14939.1"/>
    <property type="molecule type" value="Genomic_DNA"/>
</dbReference>
<dbReference type="AlphaFoldDB" id="A0A126QZ35"/>
<keyword evidence="3" id="KW-1185">Reference proteome</keyword>
<reference evidence="3" key="2">
    <citation type="submission" date="2016-02" db="EMBL/GenBank/DDBJ databases">
        <title>The draft genome sequence of the rumen methanogen Methanobrevibacter olleyae YLM1.</title>
        <authorList>
            <consortium name="New Zealand Agricultural Greenhouse Gas Research Centre/Pastoral Greenhouse Gas Research Consortium"/>
            <person name="Kelly W.J."/>
            <person name="Li D."/>
            <person name="Lambie S.C."/>
            <person name="Attwood G.T."/>
            <person name="Altermann E."/>
            <person name="Leahy S.C."/>
        </authorList>
    </citation>
    <scope>NUCLEOTIDE SEQUENCE [LARGE SCALE GENOMIC DNA]</scope>
    <source>
        <strain evidence="3">YLM1</strain>
    </source>
</reference>
<evidence type="ECO:0000313" key="2">
    <source>
        <dbReference type="EMBL" id="AMK14939.1"/>
    </source>
</evidence>
<accession>A0A126QZ35</accession>
<dbReference type="KEGG" id="mol:YLM1_0379"/>
<dbReference type="InterPro" id="IPR036390">
    <property type="entry name" value="WH_DNA-bd_sf"/>
</dbReference>
<dbReference type="InterPro" id="IPR027417">
    <property type="entry name" value="P-loop_NTPase"/>
</dbReference>
<name>A0A126QZ35_METOL</name>
<feature type="domain" description="ATPase" evidence="1">
    <location>
        <begin position="17"/>
        <end position="278"/>
    </location>
</feature>
<dbReference type="Proteomes" id="UP000066376">
    <property type="component" value="Chromosome"/>
</dbReference>
<sequence>MKNLPMGDKQELQDNEFFNRFSEISNFTVLLDETKDSNAPNILLTGLRGVGKTVFLKKIKKLFEKDYLVLYLDFSRAEVYQKNNMSVEGLMNFYYKELIKESKCYGLNTFDKRIEKFFKTNNFKIKDFSSLNSFPIPIIENETNSEELINFVMDLPNKIYEENKDKIKGIIIFIDEFQIIKELDNYLESFLWKFRSFIEEQSNVAYVFSGSMSLQDQLISDIASYGGVFGGRMITFSLEPFNKKTVKEYLSERASNLILTEDAFERFFKCTSGIPAYINFFGRLLPKDIELNENDIEREFVDSISVFSIQLISTWSGLSSREQSIIISLLDGPKRRIDIANILGLTTGSLSNFLNSLQNQGLINMNKSNNLYELCEPMLVRWLKSEYQNKGIYPYRKI</sequence>